<dbReference type="Proteomes" id="UP000494245">
    <property type="component" value="Unassembled WGS sequence"/>
</dbReference>
<comment type="caution">
    <text evidence="2">The sequence shown here is derived from an EMBL/GenBank/DDBJ whole genome shotgun (WGS) entry which is preliminary data.</text>
</comment>
<evidence type="ECO:0000313" key="3">
    <source>
        <dbReference type="Proteomes" id="UP000494245"/>
    </source>
</evidence>
<proteinExistence type="predicted"/>
<reference evidence="2 3" key="2">
    <citation type="submission" date="2020-05" db="EMBL/GenBank/DDBJ databases">
        <title>Draft genome sequence of Desulfovibrio sp. strainFSS-1.</title>
        <authorList>
            <person name="Shimoshige H."/>
            <person name="Kobayashi H."/>
            <person name="Maekawa T."/>
        </authorList>
    </citation>
    <scope>NUCLEOTIDE SEQUENCE [LARGE SCALE GENOMIC DNA]</scope>
    <source>
        <strain evidence="2 3">SIID29052-01</strain>
    </source>
</reference>
<dbReference type="AlphaFoldDB" id="A0A6V8LSU7"/>
<protein>
    <recommendedName>
        <fullName evidence="4">DUF488 domain-containing protein</fullName>
    </recommendedName>
</protein>
<sequence>MPQTAAPTHGPDGATVQTIGLSNHSPERFLELLRLHGIDAVADVRSRPYARYAKHFRKEPLERLLRGAGVAYVFLGHLVGGKPDDPALLGQDGLPDYERIAASPGFAEGIARIVQGARRYTVALACAEEDPSRCHRSLLIAPALAARGVRVLHIRGHGGLEPDAPRAPEPRASLLDHAG</sequence>
<evidence type="ECO:0008006" key="4">
    <source>
        <dbReference type="Google" id="ProtNLM"/>
    </source>
</evidence>
<dbReference type="InterPro" id="IPR007438">
    <property type="entry name" value="DUF488"/>
</dbReference>
<keyword evidence="3" id="KW-1185">Reference proteome</keyword>
<name>A0A6V8LSU7_9BACT</name>
<organism evidence="2 3">
    <name type="scientific">Fundidesulfovibrio magnetotacticus</name>
    <dbReference type="NCBI Taxonomy" id="2730080"/>
    <lineage>
        <taxon>Bacteria</taxon>
        <taxon>Pseudomonadati</taxon>
        <taxon>Thermodesulfobacteriota</taxon>
        <taxon>Desulfovibrionia</taxon>
        <taxon>Desulfovibrionales</taxon>
        <taxon>Desulfovibrionaceae</taxon>
        <taxon>Fundidesulfovibrio</taxon>
    </lineage>
</organism>
<dbReference type="PANTHER" id="PTHR39337:SF1">
    <property type="entry name" value="BLR5642 PROTEIN"/>
    <property type="match status" value="1"/>
</dbReference>
<evidence type="ECO:0000313" key="2">
    <source>
        <dbReference type="EMBL" id="GFK94814.1"/>
    </source>
</evidence>
<reference evidence="2 3" key="1">
    <citation type="submission" date="2020-04" db="EMBL/GenBank/DDBJ databases">
        <authorList>
            <consortium name="Desulfovibrio sp. FSS-1 genome sequencing consortium"/>
            <person name="Shimoshige H."/>
            <person name="Kobayashi H."/>
            <person name="Maekawa T."/>
        </authorList>
    </citation>
    <scope>NUCLEOTIDE SEQUENCE [LARGE SCALE GENOMIC DNA]</scope>
    <source>
        <strain evidence="2 3">SIID29052-01</strain>
    </source>
</reference>
<dbReference type="PANTHER" id="PTHR39337">
    <property type="entry name" value="BLR5642 PROTEIN"/>
    <property type="match status" value="1"/>
</dbReference>
<dbReference type="EMBL" id="BLTE01000012">
    <property type="protein sequence ID" value="GFK94814.1"/>
    <property type="molecule type" value="Genomic_DNA"/>
</dbReference>
<accession>A0A6V8LSU7</accession>
<feature type="region of interest" description="Disordered" evidence="1">
    <location>
        <begin position="158"/>
        <end position="179"/>
    </location>
</feature>
<dbReference type="Pfam" id="PF04343">
    <property type="entry name" value="DUF488"/>
    <property type="match status" value="1"/>
</dbReference>
<evidence type="ECO:0000256" key="1">
    <source>
        <dbReference type="SAM" id="MobiDB-lite"/>
    </source>
</evidence>
<gene>
    <name evidence="2" type="ORF">NNJEOMEG_02662</name>
</gene>
<feature type="compositionally biased region" description="Basic and acidic residues" evidence="1">
    <location>
        <begin position="158"/>
        <end position="169"/>
    </location>
</feature>
<dbReference type="RefSeq" id="WP_173085252.1">
    <property type="nucleotide sequence ID" value="NZ_BLTE01000012.1"/>
</dbReference>